<evidence type="ECO:0000256" key="1">
    <source>
        <dbReference type="SAM" id="SignalP"/>
    </source>
</evidence>
<gene>
    <name evidence="3" type="ORF">EGI31_04235</name>
</gene>
<evidence type="ECO:0000259" key="2">
    <source>
        <dbReference type="Pfam" id="PF13449"/>
    </source>
</evidence>
<name>A0AAE3H182_9BACT</name>
<evidence type="ECO:0000313" key="3">
    <source>
        <dbReference type="EMBL" id="MCP9762151.1"/>
    </source>
</evidence>
<dbReference type="Pfam" id="PF13449">
    <property type="entry name" value="Phytase-like"/>
    <property type="match status" value="1"/>
</dbReference>
<reference evidence="3 4" key="1">
    <citation type="submission" date="2018-11" db="EMBL/GenBank/DDBJ databases">
        <title>Novel bacteria species description.</title>
        <authorList>
            <person name="Han J.-H."/>
        </authorList>
    </citation>
    <scope>NUCLEOTIDE SEQUENCE [LARGE SCALE GENOMIC DNA]</scope>
    <source>
        <strain evidence="3 4">KCTC23259</strain>
    </source>
</reference>
<feature type="domain" description="Phytase-like" evidence="2">
    <location>
        <begin position="47"/>
        <end position="310"/>
    </location>
</feature>
<feature type="signal peptide" evidence="1">
    <location>
        <begin position="1"/>
        <end position="17"/>
    </location>
</feature>
<dbReference type="RefSeq" id="WP_255035906.1">
    <property type="nucleotide sequence ID" value="NZ_RJUF01000006.1"/>
</dbReference>
<dbReference type="AlphaFoldDB" id="A0AAE3H182"/>
<dbReference type="InterPro" id="IPR027372">
    <property type="entry name" value="Phytase-like_dom"/>
</dbReference>
<comment type="caution">
    <text evidence="3">The sequence shown here is derived from an EMBL/GenBank/DDBJ whole genome shotgun (WGS) entry which is preliminary data.</text>
</comment>
<dbReference type="Proteomes" id="UP001204144">
    <property type="component" value="Unassembled WGS sequence"/>
</dbReference>
<dbReference type="EMBL" id="RJUF01000006">
    <property type="protein sequence ID" value="MCP9762151.1"/>
    <property type="molecule type" value="Genomic_DNA"/>
</dbReference>
<dbReference type="SUPFAM" id="SSF63829">
    <property type="entry name" value="Calcium-dependent phosphotriesterase"/>
    <property type="match status" value="1"/>
</dbReference>
<protein>
    <submittedName>
        <fullName evidence="3">Esterase-like activity of phytase family protein</fullName>
    </submittedName>
</protein>
<organism evidence="3 4">
    <name type="scientific">Lacihabitans soyangensis</name>
    <dbReference type="NCBI Taxonomy" id="869394"/>
    <lineage>
        <taxon>Bacteria</taxon>
        <taxon>Pseudomonadati</taxon>
        <taxon>Bacteroidota</taxon>
        <taxon>Cytophagia</taxon>
        <taxon>Cytophagales</taxon>
        <taxon>Leadbetterellaceae</taxon>
        <taxon>Lacihabitans</taxon>
    </lineage>
</organism>
<keyword evidence="4" id="KW-1185">Reference proteome</keyword>
<keyword evidence="1" id="KW-0732">Signal</keyword>
<proteinExistence type="predicted"/>
<evidence type="ECO:0000313" key="4">
    <source>
        <dbReference type="Proteomes" id="UP001204144"/>
    </source>
</evidence>
<feature type="chain" id="PRO_5042146106" evidence="1">
    <location>
        <begin position="18"/>
        <end position="332"/>
    </location>
</feature>
<accession>A0AAE3H182</accession>
<sequence length="332" mass="37712">MNKFLILLLFSSFWANAQTQKNFEFVKVDSSFNSPTDVFSSLPAEIKFGGISGIEFYSNALFLVSDRAFKSDTNQNSYLFKMDSVGKISAAFKFFGVDNAESIRFDNLSQKMFYAFEREDSTGVGFINENNILTNLATFSMKNDALTTENRGIESLCFDENKNLWFAFESSLSSSVSLIQCPYDTTTNSYDYKKKEVFQYPFDARSCTKSEQVLNGNVGNGITEILPFDNNKLLVMERCFDGSFITMRLFVASIPSTGSIISKEQVFEFSIKNELLGQGHALRPDNMEGMCWGKDEDGHRILYVISDDNFNPKRQRTLLLKLKEIDVQKSNK</sequence>